<feature type="chain" id="PRO_5003885334" description="Glycosyl hydrolase family 2" evidence="1">
    <location>
        <begin position="20"/>
        <end position="920"/>
    </location>
</feature>
<feature type="signal peptide" evidence="1">
    <location>
        <begin position="1"/>
        <end position="19"/>
    </location>
</feature>
<accession>K5CID2</accession>
<evidence type="ECO:0000256" key="1">
    <source>
        <dbReference type="SAM" id="SignalP"/>
    </source>
</evidence>
<dbReference type="NCBIfam" id="NF045579">
    <property type="entry name" value="rhamnoside_JR"/>
    <property type="match status" value="1"/>
</dbReference>
<dbReference type="AlphaFoldDB" id="K5CID2"/>
<dbReference type="OrthoDB" id="9761519at2"/>
<sequence>MKKNTLLIGLLLVSGTLAAQDWPAVQTEARPGSRWWWMGNTVDIPNLTYNIDEYAKAGLGTLEVTPIYGVQGMDDKELKFLSPEWTAMLKHTQAEANRNGMQIDMNTGTGWPFGGPEVTLEDAATKAIFQEYKIEGGEENILNLEVKDPKQAKVAKLNKVMAYNAQGQKLDITSKVKDYRLTWKAPKGEWRIIALYIGKTQQKVKRAAPGGEGYVMNHLDKGSVKRYLDKFDRAFQRDKVAYPKTFFNDSYEVYQADWTPTLLEEFARRRGYKLENYFPEFLDEKRPEITTRIITDYRETISDLLIENFTRQWTAWAHKHGSITRNQGHGSPANLIDVYASVDIPECEGFGLSQFHIKGLRQDSLTRKNDSDISMLKYASSAAHITGKPYTSSETFTWLTEHFRTSLSQCKPDMDLMFVSGVNHMFFHGTPYSPKEAEWPGWLFYATINMSPTNSIWRDAPAFFQYITRCQSFLQMGKPDNDFLVYLPVYDMWEEQPGRLLLFDIHQMAKRAPKFIKTIHQITSNGYDVDYISDKYLQNTRYEGGNLRTEGGSNYKAIIVPAVKYMPEKVLAHLVSLAKQGATIVFMENYPKDVPGFGNLESRRNAFTKVQKQLPVISDFNQSISCSFGKGHIITGTDYAATLGKCKAMPEEMKTNFGLQYIRRQHSTGHHYFISSLQDKGVDNWITLSVNEPTAMLFDPMTGEKGKAQTRIKDGKLQVYLQLQSGESVILQTFDHPVETQAWKYIQEQPVSLSLDHDWTLRFVQSTPAIEGTFAIDSPTSWTEINHPNAKINMGTGLYSLETVLPALNADDWILDLGDLRESARIRINGKEAGTVWAAPFRLKVGKYLQPGKNLIEIEVTNLPANRIAELDRQNVPWRKFKEINFVGLNYKKNKYDSWEVLPSGLNGGVKLIPANQANP</sequence>
<gene>
    <name evidence="2" type="ORF">HMPREF1057_03057</name>
</gene>
<comment type="caution">
    <text evidence="2">The sequence shown here is derived from an EMBL/GenBank/DDBJ whole genome shotgun (WGS) entry which is preliminary data.</text>
</comment>
<organism evidence="2 3">
    <name type="scientific">Bacteroides finegoldii CL09T03C10</name>
    <dbReference type="NCBI Taxonomy" id="997888"/>
    <lineage>
        <taxon>Bacteria</taxon>
        <taxon>Pseudomonadati</taxon>
        <taxon>Bacteroidota</taxon>
        <taxon>Bacteroidia</taxon>
        <taxon>Bacteroidales</taxon>
        <taxon>Bacteroidaceae</taxon>
        <taxon>Bacteroides</taxon>
    </lineage>
</organism>
<evidence type="ECO:0000313" key="2">
    <source>
        <dbReference type="EMBL" id="EKJ89516.1"/>
    </source>
</evidence>
<dbReference type="InterPro" id="IPR053161">
    <property type="entry name" value="Ulvan_degrading_GH"/>
</dbReference>
<dbReference type="Pfam" id="PF17132">
    <property type="entry name" value="Glyco_hydro_106"/>
    <property type="match status" value="2"/>
</dbReference>
<dbReference type="InterPro" id="IPR008979">
    <property type="entry name" value="Galactose-bd-like_sf"/>
</dbReference>
<dbReference type="EMBL" id="AGXW01000012">
    <property type="protein sequence ID" value="EKJ89516.1"/>
    <property type="molecule type" value="Genomic_DNA"/>
</dbReference>
<dbReference type="HOGENOM" id="CLU_003772_1_0_10"/>
<evidence type="ECO:0008006" key="4">
    <source>
        <dbReference type="Google" id="ProtNLM"/>
    </source>
</evidence>
<evidence type="ECO:0000313" key="3">
    <source>
        <dbReference type="Proteomes" id="UP000007995"/>
    </source>
</evidence>
<dbReference type="PANTHER" id="PTHR36848">
    <property type="entry name" value="DNA-BINDING PROTEIN (PUTATIVE SECRETED PROTEIN)-RELATED"/>
    <property type="match status" value="1"/>
</dbReference>
<proteinExistence type="predicted"/>
<keyword evidence="1" id="KW-0732">Signal</keyword>
<dbReference type="Proteomes" id="UP000007995">
    <property type="component" value="Unassembled WGS sequence"/>
</dbReference>
<protein>
    <recommendedName>
        <fullName evidence="4">Glycosyl hydrolase family 2</fullName>
    </recommendedName>
</protein>
<dbReference type="PANTHER" id="PTHR36848:SF2">
    <property type="entry name" value="SECRETED PROTEIN"/>
    <property type="match status" value="1"/>
</dbReference>
<dbReference type="RefSeq" id="WP_007764906.1">
    <property type="nucleotide sequence ID" value="NZ_AKBZ01000002.1"/>
</dbReference>
<dbReference type="SUPFAM" id="SSF49785">
    <property type="entry name" value="Galactose-binding domain-like"/>
    <property type="match status" value="1"/>
</dbReference>
<dbReference type="Gene3D" id="2.60.120.260">
    <property type="entry name" value="Galactose-binding domain-like"/>
    <property type="match status" value="1"/>
</dbReference>
<name>K5CID2_9BACE</name>
<reference evidence="2 3" key="1">
    <citation type="submission" date="2012-02" db="EMBL/GenBank/DDBJ databases">
        <title>The Genome Sequence of Bacteroides finegoldii CL09T03C10.</title>
        <authorList>
            <consortium name="The Broad Institute Genome Sequencing Platform"/>
            <person name="Earl A."/>
            <person name="Ward D."/>
            <person name="Feldgarden M."/>
            <person name="Gevers D."/>
            <person name="Zitomersky N.L."/>
            <person name="Coyne M.J."/>
            <person name="Comstock L.E."/>
            <person name="Young S.K."/>
            <person name="Zeng Q."/>
            <person name="Gargeya S."/>
            <person name="Fitzgerald M."/>
            <person name="Haas B."/>
            <person name="Abouelleil A."/>
            <person name="Alvarado L."/>
            <person name="Arachchi H.M."/>
            <person name="Berlin A."/>
            <person name="Chapman S.B."/>
            <person name="Gearin G."/>
            <person name="Goldberg J."/>
            <person name="Griggs A."/>
            <person name="Gujja S."/>
            <person name="Hansen M."/>
            <person name="Heiman D."/>
            <person name="Howarth C."/>
            <person name="Larimer J."/>
            <person name="Lui A."/>
            <person name="MacDonald P.J.P."/>
            <person name="McCowen C."/>
            <person name="Montmayeur A."/>
            <person name="Murphy C."/>
            <person name="Neiman D."/>
            <person name="Pearson M."/>
            <person name="Priest M."/>
            <person name="Roberts A."/>
            <person name="Saif S."/>
            <person name="Shea T."/>
            <person name="Sisk P."/>
            <person name="Stolte C."/>
            <person name="Sykes S."/>
            <person name="Wortman J."/>
            <person name="Nusbaum C."/>
            <person name="Birren B."/>
        </authorList>
    </citation>
    <scope>NUCLEOTIDE SEQUENCE [LARGE SCALE GENOMIC DNA]</scope>
    <source>
        <strain evidence="2 3">CL09T03C10</strain>
    </source>
</reference>